<proteinExistence type="predicted"/>
<evidence type="ECO:0000313" key="2">
    <source>
        <dbReference type="EMBL" id="MFB8766843.1"/>
    </source>
</evidence>
<dbReference type="RefSeq" id="WP_357715393.1">
    <property type="nucleotide sequence ID" value="NZ_JAYMRS010000001.1"/>
</dbReference>
<gene>
    <name evidence="2" type="ORF">VSQ78_03950</name>
</gene>
<dbReference type="InterPro" id="IPR049244">
    <property type="entry name" value="DUF6879"/>
</dbReference>
<keyword evidence="3" id="KW-1185">Reference proteome</keyword>
<feature type="domain" description="DUF6879" evidence="1">
    <location>
        <begin position="2"/>
        <end position="33"/>
    </location>
</feature>
<dbReference type="Pfam" id="PF21806">
    <property type="entry name" value="DUF6879"/>
    <property type="match status" value="1"/>
</dbReference>
<name>A0ABV5DQH7_9ACTN</name>
<sequence>MTGIELITEPAAVVRYAMIRDAAMHHAVPYNEFDATG</sequence>
<protein>
    <recommendedName>
        <fullName evidence="1">DUF6879 domain-containing protein</fullName>
    </recommendedName>
</protein>
<organism evidence="2 3">
    <name type="scientific">Nocardiopsis alba</name>
    <dbReference type="NCBI Taxonomy" id="53437"/>
    <lineage>
        <taxon>Bacteria</taxon>
        <taxon>Bacillati</taxon>
        <taxon>Actinomycetota</taxon>
        <taxon>Actinomycetes</taxon>
        <taxon>Streptosporangiales</taxon>
        <taxon>Nocardiopsidaceae</taxon>
        <taxon>Nocardiopsis</taxon>
    </lineage>
</organism>
<comment type="caution">
    <text evidence="2">The sequence shown here is derived from an EMBL/GenBank/DDBJ whole genome shotgun (WGS) entry which is preliminary data.</text>
</comment>
<evidence type="ECO:0000313" key="3">
    <source>
        <dbReference type="Proteomes" id="UP001585053"/>
    </source>
</evidence>
<dbReference type="EMBL" id="JAYMRS010000001">
    <property type="protein sequence ID" value="MFB8766843.1"/>
    <property type="molecule type" value="Genomic_DNA"/>
</dbReference>
<evidence type="ECO:0000259" key="1">
    <source>
        <dbReference type="Pfam" id="PF21806"/>
    </source>
</evidence>
<dbReference type="Proteomes" id="UP001585053">
    <property type="component" value="Unassembled WGS sequence"/>
</dbReference>
<accession>A0ABV5DQH7</accession>
<reference evidence="2 3" key="1">
    <citation type="submission" date="2024-01" db="EMBL/GenBank/DDBJ databases">
        <title>Genome mining of biosynthetic gene clusters to explore secondary metabolites of Streptomyces sp.</title>
        <authorList>
            <person name="Baig A."/>
            <person name="Ajitkumar Shintre N."/>
            <person name="Kumar H."/>
            <person name="Anbarasu A."/>
            <person name="Ramaiah S."/>
        </authorList>
    </citation>
    <scope>NUCLEOTIDE SEQUENCE [LARGE SCALE GENOMIC DNA]</scope>
    <source>
        <strain evidence="2 3">A01</strain>
    </source>
</reference>